<reference evidence="1 2" key="1">
    <citation type="submission" date="2017-08" db="EMBL/GenBank/DDBJ databases">
        <title>Fine stratification of microbial communities through a metagenomic profile of the photic zone.</title>
        <authorList>
            <person name="Haro-Moreno J.M."/>
            <person name="Lopez-Perez M."/>
            <person name="De La Torre J."/>
            <person name="Picazo A."/>
            <person name="Camacho A."/>
            <person name="Rodriguez-Valera F."/>
        </authorList>
    </citation>
    <scope>NUCLEOTIDE SEQUENCE [LARGE SCALE GENOMIC DNA]</scope>
    <source>
        <strain evidence="1">MED-G24</strain>
    </source>
</reference>
<dbReference type="EMBL" id="NTKD01000041">
    <property type="protein sequence ID" value="PDH38025.1"/>
    <property type="molecule type" value="Genomic_DNA"/>
</dbReference>
<sequence length="129" mass="13871">MIFAGLTPLLVWQNHSLSPASFVIKSFCYSMDFVVDGTSRVAGDAASVGRVDTAYLLRWVAEQSLRVFAGGLTMLESMPLLRPVGQVHWTCLDVPGDGICAGARSSRDAFEVAGSTLFCSSVCRYVADD</sequence>
<protein>
    <submittedName>
        <fullName evidence="1">Uncharacterized protein</fullName>
    </submittedName>
</protein>
<comment type="caution">
    <text evidence="1">The sequence shown here is derived from an EMBL/GenBank/DDBJ whole genome shotgun (WGS) entry which is preliminary data.</text>
</comment>
<gene>
    <name evidence="1" type="ORF">CNE99_07440</name>
</gene>
<accession>A0A2A5WNA9</accession>
<name>A0A2A5WNA9_9GAMM</name>
<evidence type="ECO:0000313" key="1">
    <source>
        <dbReference type="EMBL" id="PDH38025.1"/>
    </source>
</evidence>
<evidence type="ECO:0000313" key="2">
    <source>
        <dbReference type="Proteomes" id="UP000219327"/>
    </source>
</evidence>
<dbReference type="AlphaFoldDB" id="A0A2A5WNA9"/>
<proteinExistence type="predicted"/>
<dbReference type="Proteomes" id="UP000219327">
    <property type="component" value="Unassembled WGS sequence"/>
</dbReference>
<organism evidence="1 2">
    <name type="scientific">OM182 bacterium MED-G24</name>
    <dbReference type="NCBI Taxonomy" id="1986255"/>
    <lineage>
        <taxon>Bacteria</taxon>
        <taxon>Pseudomonadati</taxon>
        <taxon>Pseudomonadota</taxon>
        <taxon>Gammaproteobacteria</taxon>
        <taxon>OMG group</taxon>
        <taxon>OM182 clade</taxon>
    </lineage>
</organism>